<dbReference type="EMBL" id="CAXLJM020000057">
    <property type="protein sequence ID" value="CAL8117912.1"/>
    <property type="molecule type" value="Genomic_DNA"/>
</dbReference>
<keyword evidence="1" id="KW-0929">Antimicrobial</keyword>
<proteinExistence type="predicted"/>
<dbReference type="Proteomes" id="UP001642540">
    <property type="component" value="Unassembled WGS sequence"/>
</dbReference>
<dbReference type="Gene3D" id="1.10.530.40">
    <property type="match status" value="1"/>
</dbReference>
<keyword evidence="2" id="KW-0081">Bacteriolytic enzyme</keyword>
<sequence>MSSRLPILFVAAAVLLVTGCTARYTGSTNKAAVNIIKEFANFSVDFSLDKTAKKPTWTIGYGHTCPCRGSYNPNCIGNACTVPLNDKFTLPLTNSSADELLQEDMKECETCVRENVLYKSLTSNQFSALVSFVHSFGCGQFQKSDLRNKINKGNISGAAKEFEKWAYSGNPPELYEHLRDRRIAERKLFCLGSQC</sequence>
<evidence type="ECO:0000313" key="6">
    <source>
        <dbReference type="Proteomes" id="UP001642540"/>
    </source>
</evidence>
<dbReference type="InterPro" id="IPR033907">
    <property type="entry name" value="Endolysin_autolysin"/>
</dbReference>
<evidence type="ECO:0000256" key="3">
    <source>
        <dbReference type="ARBA" id="ARBA00023200"/>
    </source>
</evidence>
<dbReference type="SUPFAM" id="SSF53955">
    <property type="entry name" value="Lysozyme-like"/>
    <property type="match status" value="1"/>
</dbReference>
<dbReference type="PANTHER" id="PTHR38107">
    <property type="match status" value="1"/>
</dbReference>
<dbReference type="PANTHER" id="PTHR38107:SF3">
    <property type="entry name" value="LYSOZYME RRRD-RELATED"/>
    <property type="match status" value="1"/>
</dbReference>
<dbReference type="InterPro" id="IPR051018">
    <property type="entry name" value="Bacteriophage_GH24"/>
</dbReference>
<evidence type="ECO:0008006" key="7">
    <source>
        <dbReference type="Google" id="ProtNLM"/>
    </source>
</evidence>
<reference evidence="5 6" key="1">
    <citation type="submission" date="2024-08" db="EMBL/GenBank/DDBJ databases">
        <authorList>
            <person name="Cucini C."/>
            <person name="Frati F."/>
        </authorList>
    </citation>
    <scope>NUCLEOTIDE SEQUENCE [LARGE SCALE GENOMIC DNA]</scope>
</reference>
<dbReference type="Pfam" id="PF00959">
    <property type="entry name" value="Phage_lysozyme"/>
    <property type="match status" value="1"/>
</dbReference>
<dbReference type="CDD" id="cd00737">
    <property type="entry name" value="lyz_endolysin_autolysin"/>
    <property type="match status" value="1"/>
</dbReference>
<evidence type="ECO:0000256" key="2">
    <source>
        <dbReference type="ARBA" id="ARBA00022638"/>
    </source>
</evidence>
<evidence type="ECO:0000256" key="4">
    <source>
        <dbReference type="SAM" id="SignalP"/>
    </source>
</evidence>
<dbReference type="InterPro" id="IPR002196">
    <property type="entry name" value="Glyco_hydro_24"/>
</dbReference>
<keyword evidence="6" id="KW-1185">Reference proteome</keyword>
<dbReference type="PROSITE" id="PS51257">
    <property type="entry name" value="PROKAR_LIPOPROTEIN"/>
    <property type="match status" value="1"/>
</dbReference>
<evidence type="ECO:0000256" key="1">
    <source>
        <dbReference type="ARBA" id="ARBA00022529"/>
    </source>
</evidence>
<dbReference type="InterPro" id="IPR023347">
    <property type="entry name" value="Lysozyme_dom_sf"/>
</dbReference>
<protein>
    <recommendedName>
        <fullName evidence="7">Lysozyme</fullName>
    </recommendedName>
</protein>
<organism evidence="5 6">
    <name type="scientific">Orchesella dallaii</name>
    <dbReference type="NCBI Taxonomy" id="48710"/>
    <lineage>
        <taxon>Eukaryota</taxon>
        <taxon>Metazoa</taxon>
        <taxon>Ecdysozoa</taxon>
        <taxon>Arthropoda</taxon>
        <taxon>Hexapoda</taxon>
        <taxon>Collembola</taxon>
        <taxon>Entomobryomorpha</taxon>
        <taxon>Entomobryoidea</taxon>
        <taxon>Orchesellidae</taxon>
        <taxon>Orchesellinae</taxon>
        <taxon>Orchesella</taxon>
    </lineage>
</organism>
<comment type="caution">
    <text evidence="5">The sequence shown here is derived from an EMBL/GenBank/DDBJ whole genome shotgun (WGS) entry which is preliminary data.</text>
</comment>
<name>A0ABP1R2Q4_9HEXA</name>
<keyword evidence="4" id="KW-0732">Signal</keyword>
<accession>A0ABP1R2Q4</accession>
<evidence type="ECO:0000313" key="5">
    <source>
        <dbReference type="EMBL" id="CAL8117912.1"/>
    </source>
</evidence>
<feature type="chain" id="PRO_5047283206" description="Lysozyme" evidence="4">
    <location>
        <begin position="23"/>
        <end position="195"/>
    </location>
</feature>
<dbReference type="InterPro" id="IPR023346">
    <property type="entry name" value="Lysozyme-like_dom_sf"/>
</dbReference>
<gene>
    <name evidence="5" type="ORF">ODALV1_LOCUS17894</name>
</gene>
<keyword evidence="3" id="KW-1035">Host cytoplasm</keyword>
<feature type="signal peptide" evidence="4">
    <location>
        <begin position="1"/>
        <end position="22"/>
    </location>
</feature>